<evidence type="ECO:0000313" key="2">
    <source>
        <dbReference type="EMBL" id="CDJ43927.1"/>
    </source>
</evidence>
<evidence type="ECO:0000313" key="3">
    <source>
        <dbReference type="Proteomes" id="UP000030747"/>
    </source>
</evidence>
<organism evidence="2 3">
    <name type="scientific">Eimeria tenella</name>
    <name type="common">Coccidian parasite</name>
    <dbReference type="NCBI Taxonomy" id="5802"/>
    <lineage>
        <taxon>Eukaryota</taxon>
        <taxon>Sar</taxon>
        <taxon>Alveolata</taxon>
        <taxon>Apicomplexa</taxon>
        <taxon>Conoidasida</taxon>
        <taxon>Coccidia</taxon>
        <taxon>Eucoccidiorida</taxon>
        <taxon>Eimeriorina</taxon>
        <taxon>Eimeriidae</taxon>
        <taxon>Eimeria</taxon>
    </lineage>
</organism>
<feature type="compositionally biased region" description="Low complexity" evidence="1">
    <location>
        <begin position="38"/>
        <end position="65"/>
    </location>
</feature>
<feature type="non-terminal residue" evidence="2">
    <location>
        <position position="1"/>
    </location>
</feature>
<dbReference type="Proteomes" id="UP000030747">
    <property type="component" value="Unassembled WGS sequence"/>
</dbReference>
<proteinExistence type="predicted"/>
<dbReference type="GeneID" id="25250472"/>
<evidence type="ECO:0000256" key="1">
    <source>
        <dbReference type="SAM" id="MobiDB-lite"/>
    </source>
</evidence>
<dbReference type="EMBL" id="HG676364">
    <property type="protein sequence ID" value="CDJ43927.1"/>
    <property type="molecule type" value="Genomic_DNA"/>
</dbReference>
<protein>
    <submittedName>
        <fullName evidence="2">Uncharacterized protein</fullName>
    </submittedName>
</protein>
<sequence length="125" mass="13215">SPKPGIPLRSAPLRAAPSQCLRMTTRTTWGPSRPPRPLLRGAPRGPRGAPREAVGARVRAPQQQQQRRRRRGAPGGSCSSSAATGTQRSKGPLLLLLLRSLLCLCLGGPCTPPAPKTSKSTCRPP</sequence>
<gene>
    <name evidence="2" type="ORF">ETH_00006325</name>
</gene>
<name>U6L0M6_EIMTE</name>
<feature type="region of interest" description="Disordered" evidence="1">
    <location>
        <begin position="1"/>
        <end position="90"/>
    </location>
</feature>
<accession>U6L0M6</accession>
<reference evidence="2" key="1">
    <citation type="submission" date="2013-10" db="EMBL/GenBank/DDBJ databases">
        <title>Genomic analysis of the causative agents of coccidiosis in chickens.</title>
        <authorList>
            <person name="Reid A.J."/>
            <person name="Blake D."/>
            <person name="Billington K."/>
            <person name="Browne H."/>
            <person name="Dunn M."/>
            <person name="Hung S."/>
            <person name="Kawahara F."/>
            <person name="Miranda-Saavedra D."/>
            <person name="Mourier T."/>
            <person name="Nagra H."/>
            <person name="Otto T.D."/>
            <person name="Rawlings N."/>
            <person name="Sanchez A."/>
            <person name="Sanders M."/>
            <person name="Subramaniam C."/>
            <person name="Tay Y."/>
            <person name="Dear P."/>
            <person name="Doerig C."/>
            <person name="Gruber A."/>
            <person name="Parkinson J."/>
            <person name="Shirley M."/>
            <person name="Wan K.L."/>
            <person name="Berriman M."/>
            <person name="Tomley F."/>
            <person name="Pain A."/>
        </authorList>
    </citation>
    <scope>NUCLEOTIDE SEQUENCE [LARGE SCALE GENOMIC DNA]</scope>
    <source>
        <strain evidence="2">Houghton</strain>
    </source>
</reference>
<keyword evidence="3" id="KW-1185">Reference proteome</keyword>
<feature type="compositionally biased region" description="Polar residues" evidence="1">
    <location>
        <begin position="77"/>
        <end position="89"/>
    </location>
</feature>
<dbReference type="RefSeq" id="XP_013234676.1">
    <property type="nucleotide sequence ID" value="XM_013379222.1"/>
</dbReference>
<reference evidence="2" key="2">
    <citation type="submission" date="2013-10" db="EMBL/GenBank/DDBJ databases">
        <authorList>
            <person name="Aslett M."/>
        </authorList>
    </citation>
    <scope>NUCLEOTIDE SEQUENCE [LARGE SCALE GENOMIC DNA]</scope>
    <source>
        <strain evidence="2">Houghton</strain>
    </source>
</reference>
<dbReference type="AlphaFoldDB" id="U6L0M6"/>